<reference evidence="2 3" key="1">
    <citation type="submission" date="2024-09" db="EMBL/GenBank/DDBJ databases">
        <title>Rethinking Asexuality: The Enigmatic Case of Functional Sexual Genes in Lepraria (Stereocaulaceae).</title>
        <authorList>
            <person name="Doellman M."/>
            <person name="Sun Y."/>
            <person name="Barcenas-Pena A."/>
            <person name="Lumbsch H.T."/>
            <person name="Grewe F."/>
        </authorList>
    </citation>
    <scope>NUCLEOTIDE SEQUENCE [LARGE SCALE GENOMIC DNA]</scope>
    <source>
        <strain evidence="2 3">Mercado 3170</strain>
    </source>
</reference>
<feature type="region of interest" description="Disordered" evidence="1">
    <location>
        <begin position="535"/>
        <end position="565"/>
    </location>
</feature>
<evidence type="ECO:0000313" key="2">
    <source>
        <dbReference type="EMBL" id="KAL2039804.1"/>
    </source>
</evidence>
<evidence type="ECO:0008006" key="4">
    <source>
        <dbReference type="Google" id="ProtNLM"/>
    </source>
</evidence>
<evidence type="ECO:0000256" key="1">
    <source>
        <dbReference type="SAM" id="MobiDB-lite"/>
    </source>
</evidence>
<dbReference type="Proteomes" id="UP001590950">
    <property type="component" value="Unassembled WGS sequence"/>
</dbReference>
<sequence length="679" mass="75974">MSRGTAHKSLMEAIILLYMLNECPDSPKENQQAKTVSLLSSIYQLPFQREKQIVEDLAFLSATTHDSARVMAVCLEEARDHRSCTIRLTSNNGDTDDVVHGFKLMAKVLEQGASRANSKDDDVKALFRRIVTLDYCHILSRLRSRHAKKTSRSKDKPVLIALLDTAVQDQSIQPSPDITVMELADILRKVKTLKSLFIKFEEIQGHAAASSVVQDVTMELLTQMHDLASQTKLILALDSSKTLIPELEKSLPEAVGKLGRYYSISCELVCVARSEEYSIFNSIAIETSPTIPLSRPSSINKDAHPLTALQNILRPRSVAQSRSLKPSLERCLGKPIQVILNDFRLAIADYHKFVKVHAEIQLLFFYELNTKRIRPRTICSSKSACYLCDLFFKLHRQYHVPRTHGRLYHRWTLPDWHILLPEMRCRDFDVLLRNFSDILKVNVKSALDRGPVRVNYPNESILAKSLSPVTQSPDRATPNCPISLEDPAPLGFTSPDPLPSGLPRQAELLTDATSSSIPPSASTLDPPAQEPVTLRELPSQDTPINNPTVSLPPRSPSSTASPKMHHELIEGEPIRRPISYPNISITVDTTGLNLHLSSDTTMSHNPDILSHPSSRCLIRVKWPQDAKTSSVNSQAIHAEGPSNDIEMEFRHGATCTPTEFHLRRGEDFVSIKYALDEPK</sequence>
<keyword evidence="3" id="KW-1185">Reference proteome</keyword>
<name>A0ABR4A2R9_9LECA</name>
<dbReference type="Pfam" id="PF14441">
    <property type="entry name" value="OTT_1508_deam"/>
    <property type="match status" value="1"/>
</dbReference>
<feature type="region of interest" description="Disordered" evidence="1">
    <location>
        <begin position="465"/>
        <end position="504"/>
    </location>
</feature>
<evidence type="ECO:0000313" key="3">
    <source>
        <dbReference type="Proteomes" id="UP001590950"/>
    </source>
</evidence>
<feature type="compositionally biased region" description="Polar residues" evidence="1">
    <location>
        <begin position="539"/>
        <end position="549"/>
    </location>
</feature>
<proteinExistence type="predicted"/>
<organism evidence="2 3">
    <name type="scientific">Stereocaulon virgatum</name>
    <dbReference type="NCBI Taxonomy" id="373712"/>
    <lineage>
        <taxon>Eukaryota</taxon>
        <taxon>Fungi</taxon>
        <taxon>Dikarya</taxon>
        <taxon>Ascomycota</taxon>
        <taxon>Pezizomycotina</taxon>
        <taxon>Lecanoromycetes</taxon>
        <taxon>OSLEUM clade</taxon>
        <taxon>Lecanoromycetidae</taxon>
        <taxon>Lecanorales</taxon>
        <taxon>Lecanorineae</taxon>
        <taxon>Stereocaulaceae</taxon>
        <taxon>Stereocaulon</taxon>
    </lineage>
</organism>
<protein>
    <recommendedName>
        <fullName evidence="4">C2H2-type domain-containing protein</fullName>
    </recommendedName>
</protein>
<gene>
    <name evidence="2" type="ORF">N7G274_007204</name>
</gene>
<comment type="caution">
    <text evidence="2">The sequence shown here is derived from an EMBL/GenBank/DDBJ whole genome shotgun (WGS) entry which is preliminary data.</text>
</comment>
<dbReference type="InterPro" id="IPR027796">
    <property type="entry name" value="OTT_1508_deam-like"/>
</dbReference>
<dbReference type="EMBL" id="JBEFKJ010000023">
    <property type="protein sequence ID" value="KAL2039804.1"/>
    <property type="molecule type" value="Genomic_DNA"/>
</dbReference>
<accession>A0ABR4A2R9</accession>